<dbReference type="PANTHER" id="PTHR13255">
    <property type="entry name" value="ATAXIN-10"/>
    <property type="match status" value="1"/>
</dbReference>
<dbReference type="InterPro" id="IPR011989">
    <property type="entry name" value="ARM-like"/>
</dbReference>
<evidence type="ECO:0000313" key="4">
    <source>
        <dbReference type="EMBL" id="KAF9622201.1"/>
    </source>
</evidence>
<evidence type="ECO:0000256" key="1">
    <source>
        <dbReference type="ARBA" id="ARBA00022618"/>
    </source>
</evidence>
<dbReference type="EMBL" id="JADFTS010000002">
    <property type="protein sequence ID" value="KAF9622201.1"/>
    <property type="molecule type" value="Genomic_DNA"/>
</dbReference>
<dbReference type="SUPFAM" id="SSF48371">
    <property type="entry name" value="ARM repeat"/>
    <property type="match status" value="1"/>
</dbReference>
<keyword evidence="5" id="KW-1185">Reference proteome</keyword>
<dbReference type="AlphaFoldDB" id="A0A835IQD6"/>
<evidence type="ECO:0000259" key="3">
    <source>
        <dbReference type="Pfam" id="PF09759"/>
    </source>
</evidence>
<dbReference type="Gene3D" id="1.25.10.10">
    <property type="entry name" value="Leucine-rich Repeat Variant"/>
    <property type="match status" value="2"/>
</dbReference>
<keyword evidence="2" id="KW-0131">Cell cycle</keyword>
<evidence type="ECO:0000313" key="5">
    <source>
        <dbReference type="Proteomes" id="UP000631114"/>
    </source>
</evidence>
<dbReference type="Proteomes" id="UP000631114">
    <property type="component" value="Unassembled WGS sequence"/>
</dbReference>
<dbReference type="GO" id="GO:0051301">
    <property type="term" value="P:cell division"/>
    <property type="evidence" value="ECO:0007669"/>
    <property type="project" value="UniProtKB-KW"/>
</dbReference>
<evidence type="ECO:0000256" key="2">
    <source>
        <dbReference type="ARBA" id="ARBA00023306"/>
    </source>
</evidence>
<organism evidence="4 5">
    <name type="scientific">Coptis chinensis</name>
    <dbReference type="NCBI Taxonomy" id="261450"/>
    <lineage>
        <taxon>Eukaryota</taxon>
        <taxon>Viridiplantae</taxon>
        <taxon>Streptophyta</taxon>
        <taxon>Embryophyta</taxon>
        <taxon>Tracheophyta</taxon>
        <taxon>Spermatophyta</taxon>
        <taxon>Magnoliopsida</taxon>
        <taxon>Ranunculales</taxon>
        <taxon>Ranunculaceae</taxon>
        <taxon>Coptidoideae</taxon>
        <taxon>Coptis</taxon>
    </lineage>
</organism>
<dbReference type="InterPro" id="IPR016024">
    <property type="entry name" value="ARM-type_fold"/>
</dbReference>
<comment type="caution">
    <text evidence="4">The sequence shown here is derived from an EMBL/GenBank/DDBJ whole genome shotgun (WGS) entry which is preliminary data.</text>
</comment>
<dbReference type="InterPro" id="IPR019156">
    <property type="entry name" value="Ataxin-10_domain"/>
</dbReference>
<dbReference type="Pfam" id="PF09759">
    <property type="entry name" value="Atx10homo_assoc"/>
    <property type="match status" value="1"/>
</dbReference>
<name>A0A835IQD6_9MAGN</name>
<accession>A0A835IQD6</accession>
<keyword evidence="1" id="KW-0132">Cell division</keyword>
<proteinExistence type="predicted"/>
<dbReference type="InterPro" id="IPR051374">
    <property type="entry name" value="Ataxin-10/CTR86_families"/>
</dbReference>
<dbReference type="GO" id="GO:0005829">
    <property type="term" value="C:cytosol"/>
    <property type="evidence" value="ECO:0007669"/>
    <property type="project" value="TreeGrafter"/>
</dbReference>
<dbReference type="PANTHER" id="PTHR13255:SF0">
    <property type="entry name" value="ATAXIN-10"/>
    <property type="match status" value="1"/>
</dbReference>
<sequence length="455" mass="50790">MEHTVLPELDVPEHVLQPLLSIANCSTLNSALEKLISSARTEYGRSALAAINIIPLVLQLVKSLSTLETRSFLSSSLKLLRNLSAGEVQNQNSFITNKGVEIISISLKSVVIYSDSDQGVVRAGLQLLGNVSLAGEEHQRAIWHHFFPYQFMEIARIRKTEICDALCMVIYTCCSGNNEQEGELYGVQGLKIVAKIIGTASEVGFAEDWFQWLVSKLCLEESQFPTIFYQLGMDVVVNSEDLNCKVAVFSEEQAFPLGVLSEVLNQQTDDISVSNECIMCVLGILKKALVTVDFSSRGKSGLPTGIPAVDLLELLLNILRDLEPPEIIRNSSSRDENQDSAHDLLKKSPYKGFRRDIVAVIGNCLYGRKHAQDEIRQRNAIVLLLQQCVTDEDNLFLREWGIWLKRNLLLENNENKQEVAELELQGVVDAPELARLGLRVEVDQITRRLKLVNVT</sequence>
<protein>
    <recommendedName>
        <fullName evidence="3">Ataxin-10 domain-containing protein</fullName>
    </recommendedName>
</protein>
<feature type="domain" description="Ataxin-10" evidence="3">
    <location>
        <begin position="353"/>
        <end position="445"/>
    </location>
</feature>
<dbReference type="OrthoDB" id="379794at2759"/>
<gene>
    <name evidence="4" type="ORF">IFM89_030059</name>
</gene>
<reference evidence="4 5" key="1">
    <citation type="submission" date="2020-10" db="EMBL/GenBank/DDBJ databases">
        <title>The Coptis chinensis genome and diversification of protoberbering-type alkaloids.</title>
        <authorList>
            <person name="Wang B."/>
            <person name="Shu S."/>
            <person name="Song C."/>
            <person name="Liu Y."/>
        </authorList>
    </citation>
    <scope>NUCLEOTIDE SEQUENCE [LARGE SCALE GENOMIC DNA]</scope>
    <source>
        <strain evidence="4">HL-2020</strain>
        <tissue evidence="4">Leaf</tissue>
    </source>
</reference>